<dbReference type="InterPro" id="IPR006139">
    <property type="entry name" value="D-isomer_2_OHA_DH_cat_dom"/>
</dbReference>
<evidence type="ECO:0000259" key="6">
    <source>
        <dbReference type="Pfam" id="PF02826"/>
    </source>
</evidence>
<evidence type="ECO:0008006" key="9">
    <source>
        <dbReference type="Google" id="ProtNLM"/>
    </source>
</evidence>
<dbReference type="Pfam" id="PF00389">
    <property type="entry name" value="2-Hacid_dh"/>
    <property type="match status" value="1"/>
</dbReference>
<gene>
    <name evidence="7" type="ORF">GCM10009788_21620</name>
</gene>
<dbReference type="InterPro" id="IPR050857">
    <property type="entry name" value="D-2-hydroxyacid_DH"/>
</dbReference>
<sequence>MTRTRPLFLVTHQLRQPAVEVLAPAVDVVHALPEDQRALLASPDEDGARARLMRERVLELLPAASALHSIGRVDAELLDLGSRLRVVVVPGSGYDNVDVAAATARGIPVVHAAGSAYEPVAEHAIGLMLSLTKWIAVTDRRAHRERRGQSNRAMLLGLAPMPSTLHGKTLGIIGFGFIGRSLAQKCRDAFAMRVLAHDPYFDEAEAARLGVELCPLDEVLATSDVVSVNSPLTPETHHLIGEEQLASMKPTALLVNTARGGLVDTDALTSALTAGTIAGAGLDVTEPEPLPEGHPLFSLDNVVLTPHVAGISDVFMAQNARNTSADALAVLRGERPRRMVDPSVWPAYLERLAALASDA</sequence>
<dbReference type="Gene3D" id="3.40.50.720">
    <property type="entry name" value="NAD(P)-binding Rossmann-like Domain"/>
    <property type="match status" value="2"/>
</dbReference>
<dbReference type="PROSITE" id="PS00670">
    <property type="entry name" value="D_2_HYDROXYACID_DH_2"/>
    <property type="match status" value="1"/>
</dbReference>
<dbReference type="InterPro" id="IPR006140">
    <property type="entry name" value="D-isomer_DH_NAD-bd"/>
</dbReference>
<reference evidence="7 8" key="1">
    <citation type="journal article" date="2019" name="Int. J. Syst. Evol. Microbiol.">
        <title>The Global Catalogue of Microorganisms (GCM) 10K type strain sequencing project: providing services to taxonomists for standard genome sequencing and annotation.</title>
        <authorList>
            <consortium name="The Broad Institute Genomics Platform"/>
            <consortium name="The Broad Institute Genome Sequencing Center for Infectious Disease"/>
            <person name="Wu L."/>
            <person name="Ma J."/>
        </authorList>
    </citation>
    <scope>NUCLEOTIDE SEQUENCE [LARGE SCALE GENOMIC DNA]</scope>
    <source>
        <strain evidence="7 8">JCM 14942</strain>
    </source>
</reference>
<dbReference type="Proteomes" id="UP001500842">
    <property type="component" value="Unassembled WGS sequence"/>
</dbReference>
<dbReference type="SUPFAM" id="SSF52283">
    <property type="entry name" value="Formate/glycerate dehydrogenase catalytic domain-like"/>
    <property type="match status" value="1"/>
</dbReference>
<dbReference type="CDD" id="cd12173">
    <property type="entry name" value="PGDH_4"/>
    <property type="match status" value="1"/>
</dbReference>
<dbReference type="PROSITE" id="PS00671">
    <property type="entry name" value="D_2_HYDROXYACID_DH_3"/>
    <property type="match status" value="1"/>
</dbReference>
<dbReference type="SUPFAM" id="SSF51735">
    <property type="entry name" value="NAD(P)-binding Rossmann-fold domains"/>
    <property type="match status" value="1"/>
</dbReference>
<evidence type="ECO:0000313" key="8">
    <source>
        <dbReference type="Proteomes" id="UP001500842"/>
    </source>
</evidence>
<proteinExistence type="inferred from homology"/>
<comment type="similarity">
    <text evidence="1 4">Belongs to the D-isomer specific 2-hydroxyacid dehydrogenase family.</text>
</comment>
<dbReference type="PANTHER" id="PTHR42789:SF1">
    <property type="entry name" value="D-ISOMER SPECIFIC 2-HYDROXYACID DEHYDROGENASE FAMILY PROTEIN (AFU_ORTHOLOGUE AFUA_6G10090)"/>
    <property type="match status" value="1"/>
</dbReference>
<name>A0ABN2AE48_9ACTN</name>
<accession>A0ABN2AE48</accession>
<keyword evidence="2 4" id="KW-0560">Oxidoreductase</keyword>
<evidence type="ECO:0000313" key="7">
    <source>
        <dbReference type="EMBL" id="GAA1517111.1"/>
    </source>
</evidence>
<dbReference type="RefSeq" id="WP_141004657.1">
    <property type="nucleotide sequence ID" value="NZ_BAAAOR010000015.1"/>
</dbReference>
<evidence type="ECO:0000256" key="3">
    <source>
        <dbReference type="ARBA" id="ARBA00023027"/>
    </source>
</evidence>
<organism evidence="7 8">
    <name type="scientific">Nocardioides humi</name>
    <dbReference type="NCBI Taxonomy" id="449461"/>
    <lineage>
        <taxon>Bacteria</taxon>
        <taxon>Bacillati</taxon>
        <taxon>Actinomycetota</taxon>
        <taxon>Actinomycetes</taxon>
        <taxon>Propionibacteriales</taxon>
        <taxon>Nocardioidaceae</taxon>
        <taxon>Nocardioides</taxon>
    </lineage>
</organism>
<evidence type="ECO:0000259" key="5">
    <source>
        <dbReference type="Pfam" id="PF00389"/>
    </source>
</evidence>
<evidence type="ECO:0000256" key="4">
    <source>
        <dbReference type="RuleBase" id="RU003719"/>
    </source>
</evidence>
<dbReference type="PANTHER" id="PTHR42789">
    <property type="entry name" value="D-ISOMER SPECIFIC 2-HYDROXYACID DEHYDROGENASE FAMILY PROTEIN (AFU_ORTHOLOGUE AFUA_6G10090)"/>
    <property type="match status" value="1"/>
</dbReference>
<evidence type="ECO:0000256" key="1">
    <source>
        <dbReference type="ARBA" id="ARBA00005854"/>
    </source>
</evidence>
<protein>
    <recommendedName>
        <fullName evidence="9">D-3-phosphoglycerate dehydrogenase</fullName>
    </recommendedName>
</protein>
<dbReference type="InterPro" id="IPR029753">
    <property type="entry name" value="D-isomer_DH_CS"/>
</dbReference>
<evidence type="ECO:0000256" key="2">
    <source>
        <dbReference type="ARBA" id="ARBA00023002"/>
    </source>
</evidence>
<feature type="domain" description="D-isomer specific 2-hydroxyacid dehydrogenase catalytic" evidence="5">
    <location>
        <begin position="51"/>
        <end position="340"/>
    </location>
</feature>
<keyword evidence="3" id="KW-0520">NAD</keyword>
<dbReference type="Pfam" id="PF02826">
    <property type="entry name" value="2-Hacid_dh_C"/>
    <property type="match status" value="1"/>
</dbReference>
<dbReference type="InterPro" id="IPR036291">
    <property type="entry name" value="NAD(P)-bd_dom_sf"/>
</dbReference>
<feature type="domain" description="D-isomer specific 2-hydroxyacid dehydrogenase NAD-binding" evidence="6">
    <location>
        <begin position="126"/>
        <end position="309"/>
    </location>
</feature>
<comment type="caution">
    <text evidence="7">The sequence shown here is derived from an EMBL/GenBank/DDBJ whole genome shotgun (WGS) entry which is preliminary data.</text>
</comment>
<dbReference type="EMBL" id="BAAAOR010000015">
    <property type="protein sequence ID" value="GAA1517111.1"/>
    <property type="molecule type" value="Genomic_DNA"/>
</dbReference>
<keyword evidence="8" id="KW-1185">Reference proteome</keyword>